<sequence>MIKALLNNWQAKLGSVILATLFYINLQNSKILVREVNIKIEYPKLSGGLIIAKGSDTTFPVKVEGVRDYVNFYTPSLKAYISPADLHPGENIVNVVRFGGTTPGLRISKIPGKEKVKIIIESNVSRTLIIEPKLVGDPPKDYIKSSHFVSPTSLVVVGNPSEFDKVGRLVSLPSISLKDKTKTFTQKFKVPDLPAGLRYRDNIKEVSVTVNIVADSSTPGESIVLGVPVKCQNLDKNLEAEFSEQEVSVKLQSKTPLRSIQIIKGLNASVVCSHKYDPKTKKILPDSKPVVAKIRLEKAPSLKSVEIQGVFPDRISILYRVRPDIGSGGTGSEDGGDGNSDPGSEEPLPEPEEE</sequence>
<evidence type="ECO:0000313" key="3">
    <source>
        <dbReference type="Proteomes" id="UP000232196"/>
    </source>
</evidence>
<evidence type="ECO:0008006" key="4">
    <source>
        <dbReference type="Google" id="ProtNLM"/>
    </source>
</evidence>
<dbReference type="Gene3D" id="2.170.120.40">
    <property type="entry name" value="YbbR-like domain"/>
    <property type="match status" value="1"/>
</dbReference>
<dbReference type="EMBL" id="NPDN01000009">
    <property type="protein sequence ID" value="PJZ24258.1"/>
    <property type="molecule type" value="Genomic_DNA"/>
</dbReference>
<feature type="compositionally biased region" description="Acidic residues" evidence="1">
    <location>
        <begin position="343"/>
        <end position="354"/>
    </location>
</feature>
<organism evidence="2 3">
    <name type="scientific">Leptospira hartskeerlii</name>
    <dbReference type="NCBI Taxonomy" id="2023177"/>
    <lineage>
        <taxon>Bacteria</taxon>
        <taxon>Pseudomonadati</taxon>
        <taxon>Spirochaetota</taxon>
        <taxon>Spirochaetia</taxon>
        <taxon>Leptospirales</taxon>
        <taxon>Leptospiraceae</taxon>
        <taxon>Leptospira</taxon>
    </lineage>
</organism>
<reference evidence="2 3" key="1">
    <citation type="submission" date="2017-07" db="EMBL/GenBank/DDBJ databases">
        <title>Leptospira spp. isolated from tropical soils.</title>
        <authorList>
            <person name="Thibeaux R."/>
            <person name="Iraola G."/>
            <person name="Ferres I."/>
            <person name="Bierque E."/>
            <person name="Girault D."/>
            <person name="Soupe-Gilbert M.-E."/>
            <person name="Picardeau M."/>
            <person name="Goarant C."/>
        </authorList>
    </citation>
    <scope>NUCLEOTIDE SEQUENCE [LARGE SCALE GENOMIC DNA]</scope>
    <source>
        <strain evidence="2 3">MCA1-C-A1</strain>
    </source>
</reference>
<dbReference type="RefSeq" id="WP_100707856.1">
    <property type="nucleotide sequence ID" value="NZ_NPDL01000009.1"/>
</dbReference>
<dbReference type="AlphaFoldDB" id="A0A2M9X983"/>
<dbReference type="PANTHER" id="PTHR37804:SF1">
    <property type="entry name" value="CDAA REGULATORY PROTEIN CDAR"/>
    <property type="match status" value="1"/>
</dbReference>
<feature type="region of interest" description="Disordered" evidence="1">
    <location>
        <begin position="322"/>
        <end position="354"/>
    </location>
</feature>
<evidence type="ECO:0000256" key="1">
    <source>
        <dbReference type="SAM" id="MobiDB-lite"/>
    </source>
</evidence>
<dbReference type="PANTHER" id="PTHR37804">
    <property type="entry name" value="CDAA REGULATORY PROTEIN CDAR"/>
    <property type="match status" value="1"/>
</dbReference>
<dbReference type="InterPro" id="IPR053154">
    <property type="entry name" value="c-di-AMP_regulator"/>
</dbReference>
<accession>A0A2M9X983</accession>
<protein>
    <recommendedName>
        <fullName evidence="4">YbbR-like domain-containing protein</fullName>
    </recommendedName>
</protein>
<gene>
    <name evidence="2" type="ORF">CH357_16435</name>
</gene>
<name>A0A2M9X983_9LEPT</name>
<dbReference type="Proteomes" id="UP000232196">
    <property type="component" value="Unassembled WGS sequence"/>
</dbReference>
<proteinExistence type="predicted"/>
<comment type="caution">
    <text evidence="2">The sequence shown here is derived from an EMBL/GenBank/DDBJ whole genome shotgun (WGS) entry which is preliminary data.</text>
</comment>
<keyword evidence="3" id="KW-1185">Reference proteome</keyword>
<evidence type="ECO:0000313" key="2">
    <source>
        <dbReference type="EMBL" id="PJZ24258.1"/>
    </source>
</evidence>
<dbReference type="OrthoDB" id="341767at2"/>